<dbReference type="GO" id="GO:0015174">
    <property type="term" value="F:basic amino acid transmembrane transporter activity"/>
    <property type="evidence" value="ECO:0007669"/>
    <property type="project" value="TreeGrafter"/>
</dbReference>
<feature type="compositionally biased region" description="Basic and acidic residues" evidence="5">
    <location>
        <begin position="570"/>
        <end position="592"/>
    </location>
</feature>
<evidence type="ECO:0000313" key="8">
    <source>
        <dbReference type="EMBL" id="CAJ2503007.1"/>
    </source>
</evidence>
<feature type="region of interest" description="Disordered" evidence="5">
    <location>
        <begin position="1"/>
        <end position="54"/>
    </location>
</feature>
<keyword evidence="2 6" id="KW-0812">Transmembrane</keyword>
<proteinExistence type="predicted"/>
<dbReference type="InterPro" id="IPR005829">
    <property type="entry name" value="Sugar_transporter_CS"/>
</dbReference>
<feature type="transmembrane region" description="Helical" evidence="6">
    <location>
        <begin position="133"/>
        <end position="151"/>
    </location>
</feature>
<dbReference type="GO" id="GO:0000329">
    <property type="term" value="C:fungal-type vacuole membrane"/>
    <property type="evidence" value="ECO:0007669"/>
    <property type="project" value="TreeGrafter"/>
</dbReference>
<feature type="transmembrane region" description="Helical" evidence="6">
    <location>
        <begin position="460"/>
        <end position="479"/>
    </location>
</feature>
<feature type="compositionally biased region" description="Polar residues" evidence="5">
    <location>
        <begin position="21"/>
        <end position="37"/>
    </location>
</feature>
<feature type="transmembrane region" description="Helical" evidence="6">
    <location>
        <begin position="342"/>
        <end position="359"/>
    </location>
</feature>
<dbReference type="PROSITE" id="PS50850">
    <property type="entry name" value="MFS"/>
    <property type="match status" value="1"/>
</dbReference>
<feature type="transmembrane region" description="Helical" evidence="6">
    <location>
        <begin position="418"/>
        <end position="440"/>
    </location>
</feature>
<organism evidence="8 9">
    <name type="scientific">Anthostomella pinea</name>
    <dbReference type="NCBI Taxonomy" id="933095"/>
    <lineage>
        <taxon>Eukaryota</taxon>
        <taxon>Fungi</taxon>
        <taxon>Dikarya</taxon>
        <taxon>Ascomycota</taxon>
        <taxon>Pezizomycotina</taxon>
        <taxon>Sordariomycetes</taxon>
        <taxon>Xylariomycetidae</taxon>
        <taxon>Xylariales</taxon>
        <taxon>Xylariaceae</taxon>
        <taxon>Anthostomella</taxon>
    </lineage>
</organism>
<dbReference type="EMBL" id="CAUWAG010000004">
    <property type="protein sequence ID" value="CAJ2503007.1"/>
    <property type="molecule type" value="Genomic_DNA"/>
</dbReference>
<feature type="transmembrane region" description="Helical" evidence="6">
    <location>
        <begin position="157"/>
        <end position="179"/>
    </location>
</feature>
<name>A0AAI8VEP1_9PEZI</name>
<protein>
    <submittedName>
        <fullName evidence="8">Uu.00g104010.m01.CDS01</fullName>
    </submittedName>
</protein>
<accession>A0AAI8VEP1</accession>
<evidence type="ECO:0000256" key="6">
    <source>
        <dbReference type="SAM" id="Phobius"/>
    </source>
</evidence>
<evidence type="ECO:0000256" key="3">
    <source>
        <dbReference type="ARBA" id="ARBA00022989"/>
    </source>
</evidence>
<dbReference type="SUPFAM" id="SSF103473">
    <property type="entry name" value="MFS general substrate transporter"/>
    <property type="match status" value="1"/>
</dbReference>
<feature type="transmembrane region" description="Helical" evidence="6">
    <location>
        <begin position="103"/>
        <end position="121"/>
    </location>
</feature>
<reference evidence="8" key="1">
    <citation type="submission" date="2023-10" db="EMBL/GenBank/DDBJ databases">
        <authorList>
            <person name="Hackl T."/>
        </authorList>
    </citation>
    <scope>NUCLEOTIDE SEQUENCE</scope>
</reference>
<keyword evidence="4 6" id="KW-0472">Membrane</keyword>
<evidence type="ECO:0000256" key="5">
    <source>
        <dbReference type="SAM" id="MobiDB-lite"/>
    </source>
</evidence>
<feature type="domain" description="Major facilitator superfamily (MFS) profile" evidence="7">
    <location>
        <begin position="68"/>
        <end position="566"/>
    </location>
</feature>
<dbReference type="PANTHER" id="PTHR23501">
    <property type="entry name" value="MAJOR FACILITATOR SUPERFAMILY"/>
    <property type="match status" value="1"/>
</dbReference>
<dbReference type="InterPro" id="IPR020846">
    <property type="entry name" value="MFS_dom"/>
</dbReference>
<feature type="region of interest" description="Disordered" evidence="5">
    <location>
        <begin position="568"/>
        <end position="592"/>
    </location>
</feature>
<evidence type="ECO:0000256" key="2">
    <source>
        <dbReference type="ARBA" id="ARBA00022692"/>
    </source>
</evidence>
<dbReference type="PROSITE" id="PS00217">
    <property type="entry name" value="SUGAR_TRANSPORT_2"/>
    <property type="match status" value="1"/>
</dbReference>
<dbReference type="Pfam" id="PF07690">
    <property type="entry name" value="MFS_1"/>
    <property type="match status" value="1"/>
</dbReference>
<dbReference type="AlphaFoldDB" id="A0AAI8VEP1"/>
<comment type="subcellular location">
    <subcellularLocation>
        <location evidence="1">Membrane</location>
        <topology evidence="1">Multi-pass membrane protein</topology>
    </subcellularLocation>
</comment>
<dbReference type="Gene3D" id="1.20.1250.20">
    <property type="entry name" value="MFS general substrate transporter like domains"/>
    <property type="match status" value="2"/>
</dbReference>
<feature type="transmembrane region" description="Helical" evidence="6">
    <location>
        <begin position="390"/>
        <end position="411"/>
    </location>
</feature>
<dbReference type="InterPro" id="IPR011701">
    <property type="entry name" value="MFS"/>
</dbReference>
<dbReference type="Proteomes" id="UP001295740">
    <property type="component" value="Unassembled WGS sequence"/>
</dbReference>
<gene>
    <name evidence="8" type="ORF">KHLLAP_LOCUS3475</name>
</gene>
<feature type="transmembrane region" description="Helical" evidence="6">
    <location>
        <begin position="290"/>
        <end position="310"/>
    </location>
</feature>
<feature type="transmembrane region" description="Helical" evidence="6">
    <location>
        <begin position="191"/>
        <end position="211"/>
    </location>
</feature>
<dbReference type="InterPro" id="IPR036259">
    <property type="entry name" value="MFS_trans_sf"/>
</dbReference>
<keyword evidence="3 6" id="KW-1133">Transmembrane helix</keyword>
<feature type="transmembrane region" description="Helical" evidence="6">
    <location>
        <begin position="65"/>
        <end position="83"/>
    </location>
</feature>
<feature type="transmembrane region" description="Helical" evidence="6">
    <location>
        <begin position="547"/>
        <end position="567"/>
    </location>
</feature>
<evidence type="ECO:0000259" key="7">
    <source>
        <dbReference type="PROSITE" id="PS50850"/>
    </source>
</evidence>
<evidence type="ECO:0000256" key="1">
    <source>
        <dbReference type="ARBA" id="ARBA00004141"/>
    </source>
</evidence>
<evidence type="ECO:0000256" key="4">
    <source>
        <dbReference type="ARBA" id="ARBA00023136"/>
    </source>
</evidence>
<evidence type="ECO:0000313" key="9">
    <source>
        <dbReference type="Proteomes" id="UP001295740"/>
    </source>
</evidence>
<feature type="transmembrane region" description="Helical" evidence="6">
    <location>
        <begin position="264"/>
        <end position="284"/>
    </location>
</feature>
<keyword evidence="9" id="KW-1185">Reference proteome</keyword>
<dbReference type="PANTHER" id="PTHR23501:SF6">
    <property type="entry name" value="MULTIDRUG TRANSPORTER, PUTATIVE (AFU_ORTHOLOGUE AFUA_3G14560)-RELATED"/>
    <property type="match status" value="1"/>
</dbReference>
<sequence length="592" mass="61737">MPPQPLLAQTAPSRSDEAQSDDSSLTAREDVMSTTEETPLLLPGSGDADGDDLDTAKQTVTRGRAVAIMLSVYVLIFLQASNMSGITMAQSIIAADLDAYENAMWFTTSFLVALSSTAPLFGKLASVFPPRAMVLVAALLFGVGCLITSQARSFGVFIAGRVVTGMGGGGTMVLALILVLELTTKRNRGVFVGLVNAGFTTGVSLGAVFFGGLIETTGWRALFWIQVPLSLVAGLGVFFSIPGSMTSGQGSKVTSTLGTKLKRIDYLGALLLTATVVLFLFGLSGKIQPIPLGVSLGTVILFVLTERYVAADPIVPLSVLLNRGALLSCVAQLGFMAARWTVLFYAPITALAVMGFPLAASGSILIPTNLGFGLGGLLVGWLHIRRAGSFWAPSLICFGLFGASLLALSFASTPETPLALYVTIVFVNGLFTGAALNYTLAHVLHLTPPDTHYVATSLLGTFRGFAGSFGSAIGGGIFARTLRGSLEDGLRAIDGDGSGGGNGELGRERRELVRKLVGSPTLVYNGGLEEDVRAVAVRGYVDALRTLFQAAVVLTVVVLVIQAATGWKGPGDKVVDREEGADGVDRDGEGED</sequence>
<feature type="transmembrane region" description="Helical" evidence="6">
    <location>
        <begin position="223"/>
        <end position="243"/>
    </location>
</feature>
<comment type="caution">
    <text evidence="8">The sequence shown here is derived from an EMBL/GenBank/DDBJ whole genome shotgun (WGS) entry which is preliminary data.</text>
</comment>